<dbReference type="AlphaFoldDB" id="X0WV65"/>
<comment type="caution">
    <text evidence="1">The sequence shown here is derived from an EMBL/GenBank/DDBJ whole genome shotgun (WGS) entry which is preliminary data.</text>
</comment>
<sequence length="31" mass="3739">MDVYTVLDNFWEPDPIWTKWDHENPYPGDSA</sequence>
<name>X0WV65_9ZZZZ</name>
<accession>X0WV65</accession>
<organism evidence="1">
    <name type="scientific">marine sediment metagenome</name>
    <dbReference type="NCBI Taxonomy" id="412755"/>
    <lineage>
        <taxon>unclassified sequences</taxon>
        <taxon>metagenomes</taxon>
        <taxon>ecological metagenomes</taxon>
    </lineage>
</organism>
<gene>
    <name evidence="1" type="ORF">S01H1_48734</name>
</gene>
<evidence type="ECO:0000313" key="1">
    <source>
        <dbReference type="EMBL" id="GAG16631.1"/>
    </source>
</evidence>
<protein>
    <submittedName>
        <fullName evidence="1">Uncharacterized protein</fullName>
    </submittedName>
</protein>
<dbReference type="EMBL" id="BARS01031303">
    <property type="protein sequence ID" value="GAG16631.1"/>
    <property type="molecule type" value="Genomic_DNA"/>
</dbReference>
<feature type="non-terminal residue" evidence="1">
    <location>
        <position position="31"/>
    </location>
</feature>
<reference evidence="1" key="1">
    <citation type="journal article" date="2014" name="Front. Microbiol.">
        <title>High frequency of phylogenetically diverse reductive dehalogenase-homologous genes in deep subseafloor sedimentary metagenomes.</title>
        <authorList>
            <person name="Kawai M."/>
            <person name="Futagami T."/>
            <person name="Toyoda A."/>
            <person name="Takaki Y."/>
            <person name="Nishi S."/>
            <person name="Hori S."/>
            <person name="Arai W."/>
            <person name="Tsubouchi T."/>
            <person name="Morono Y."/>
            <person name="Uchiyama I."/>
            <person name="Ito T."/>
            <person name="Fujiyama A."/>
            <person name="Inagaki F."/>
            <person name="Takami H."/>
        </authorList>
    </citation>
    <scope>NUCLEOTIDE SEQUENCE</scope>
    <source>
        <strain evidence="1">Expedition CK06-06</strain>
    </source>
</reference>
<proteinExistence type="predicted"/>